<keyword evidence="2" id="KW-1185">Reference proteome</keyword>
<evidence type="ECO:0000313" key="2">
    <source>
        <dbReference type="Proteomes" id="UP001152888"/>
    </source>
</evidence>
<name>A0A9P0JLG6_ACAOB</name>
<accession>A0A9P0JLG6</accession>
<dbReference type="Proteomes" id="UP001152888">
    <property type="component" value="Unassembled WGS sequence"/>
</dbReference>
<protein>
    <submittedName>
        <fullName evidence="1">Uncharacterized protein</fullName>
    </submittedName>
</protein>
<dbReference type="OrthoDB" id="6762005at2759"/>
<feature type="non-terminal residue" evidence="1">
    <location>
        <position position="30"/>
    </location>
</feature>
<evidence type="ECO:0000313" key="1">
    <source>
        <dbReference type="EMBL" id="CAH1954531.1"/>
    </source>
</evidence>
<comment type="caution">
    <text evidence="1">The sequence shown here is derived from an EMBL/GenBank/DDBJ whole genome shotgun (WGS) entry which is preliminary data.</text>
</comment>
<reference evidence="1" key="1">
    <citation type="submission" date="2022-03" db="EMBL/GenBank/DDBJ databases">
        <authorList>
            <person name="Sayadi A."/>
        </authorList>
    </citation>
    <scope>NUCLEOTIDE SEQUENCE</scope>
</reference>
<sequence length="30" mass="3497">MDLQQTNTDNVARVRKVLNSDRRLSIRLIA</sequence>
<dbReference type="EMBL" id="CAKOFQ010006655">
    <property type="protein sequence ID" value="CAH1954531.1"/>
    <property type="molecule type" value="Genomic_DNA"/>
</dbReference>
<organism evidence="1 2">
    <name type="scientific">Acanthoscelides obtectus</name>
    <name type="common">Bean weevil</name>
    <name type="synonym">Bruchus obtectus</name>
    <dbReference type="NCBI Taxonomy" id="200917"/>
    <lineage>
        <taxon>Eukaryota</taxon>
        <taxon>Metazoa</taxon>
        <taxon>Ecdysozoa</taxon>
        <taxon>Arthropoda</taxon>
        <taxon>Hexapoda</taxon>
        <taxon>Insecta</taxon>
        <taxon>Pterygota</taxon>
        <taxon>Neoptera</taxon>
        <taxon>Endopterygota</taxon>
        <taxon>Coleoptera</taxon>
        <taxon>Polyphaga</taxon>
        <taxon>Cucujiformia</taxon>
        <taxon>Chrysomeloidea</taxon>
        <taxon>Chrysomelidae</taxon>
        <taxon>Bruchinae</taxon>
        <taxon>Bruchini</taxon>
        <taxon>Acanthoscelides</taxon>
    </lineage>
</organism>
<proteinExistence type="predicted"/>
<gene>
    <name evidence="1" type="ORF">ACAOBT_LOCUS599</name>
</gene>
<dbReference type="AlphaFoldDB" id="A0A9P0JLG6"/>